<gene>
    <name evidence="1" type="ORF">H4O21_22550</name>
</gene>
<name>A0A839IVL5_9GAMM</name>
<dbReference type="Proteomes" id="UP000565262">
    <property type="component" value="Unassembled WGS sequence"/>
</dbReference>
<evidence type="ECO:0000313" key="2">
    <source>
        <dbReference type="Proteomes" id="UP000565262"/>
    </source>
</evidence>
<reference evidence="1 2" key="1">
    <citation type="submission" date="2020-08" db="EMBL/GenBank/DDBJ databases">
        <title>Oceanospirillum sp. nov. isolated from marine sediment.</title>
        <authorList>
            <person name="Ji X."/>
        </authorList>
    </citation>
    <scope>NUCLEOTIDE SEQUENCE [LARGE SCALE GENOMIC DNA]</scope>
    <source>
        <strain evidence="1 2">D5</strain>
    </source>
</reference>
<dbReference type="Pfam" id="PF20126">
    <property type="entry name" value="TumE"/>
    <property type="match status" value="1"/>
</dbReference>
<dbReference type="InterPro" id="IPR045397">
    <property type="entry name" value="TumE-like"/>
</dbReference>
<protein>
    <submittedName>
        <fullName evidence="1">Uncharacterized protein</fullName>
    </submittedName>
</protein>
<evidence type="ECO:0000313" key="1">
    <source>
        <dbReference type="EMBL" id="MBB1489395.1"/>
    </source>
</evidence>
<dbReference type="EMBL" id="JACJFM010000052">
    <property type="protein sequence ID" value="MBB1489395.1"/>
    <property type="molecule type" value="Genomic_DNA"/>
</dbReference>
<proteinExistence type="predicted"/>
<accession>A0A839IVL5</accession>
<dbReference type="AlphaFoldDB" id="A0A839IVL5"/>
<comment type="caution">
    <text evidence="1">The sequence shown here is derived from an EMBL/GenBank/DDBJ whole genome shotgun (WGS) entry which is preliminary data.</text>
</comment>
<dbReference type="RefSeq" id="WP_182811550.1">
    <property type="nucleotide sequence ID" value="NZ_JACJFM010000052.1"/>
</dbReference>
<sequence length="116" mass="13521">MNETDYGLETLLALNGEVFPMDNGYWTKFEARSVTATEHIPHGISYSLTLHDRSNVRIFGIDNAHGFKPKKKKFGARIVTWDHKHKENRVLNYEFESPGQLLEDFWKEVELILNEV</sequence>
<keyword evidence="2" id="KW-1185">Reference proteome</keyword>
<organism evidence="1 2">
    <name type="scientific">Oceanospirillum sediminis</name>
    <dbReference type="NCBI Taxonomy" id="2760088"/>
    <lineage>
        <taxon>Bacteria</taxon>
        <taxon>Pseudomonadati</taxon>
        <taxon>Pseudomonadota</taxon>
        <taxon>Gammaproteobacteria</taxon>
        <taxon>Oceanospirillales</taxon>
        <taxon>Oceanospirillaceae</taxon>
        <taxon>Oceanospirillum</taxon>
    </lineage>
</organism>